<evidence type="ECO:0000256" key="3">
    <source>
        <dbReference type="ARBA" id="ARBA00022692"/>
    </source>
</evidence>
<dbReference type="AlphaFoldDB" id="A0A8J7J7P7"/>
<keyword evidence="4 6" id="KW-1133">Transmembrane helix</keyword>
<accession>A0A8J7J7P7</accession>
<dbReference type="PANTHER" id="PTHR22911:SF6">
    <property type="entry name" value="SOLUTE CARRIER FAMILY 35 MEMBER G1"/>
    <property type="match status" value="1"/>
</dbReference>
<dbReference type="Pfam" id="PF00892">
    <property type="entry name" value="EamA"/>
    <property type="match status" value="2"/>
</dbReference>
<keyword evidence="3 6" id="KW-0812">Transmembrane</keyword>
<evidence type="ECO:0000313" key="8">
    <source>
        <dbReference type="EMBL" id="MBJ6372127.1"/>
    </source>
</evidence>
<comment type="subcellular location">
    <subcellularLocation>
        <location evidence="1">Membrane</location>
        <topology evidence="1">Multi-pass membrane protein</topology>
    </subcellularLocation>
</comment>
<reference evidence="8" key="1">
    <citation type="submission" date="2020-12" db="EMBL/GenBank/DDBJ databases">
        <title>Sedimentitalea sp. nov., isolated from sand in Incheon.</title>
        <authorList>
            <person name="Kim W."/>
        </authorList>
    </citation>
    <scope>NUCLEOTIDE SEQUENCE</scope>
    <source>
        <strain evidence="8">CAU 1593</strain>
    </source>
</reference>
<evidence type="ECO:0000256" key="2">
    <source>
        <dbReference type="ARBA" id="ARBA00009853"/>
    </source>
</evidence>
<feature type="transmembrane region" description="Helical" evidence="6">
    <location>
        <begin position="40"/>
        <end position="59"/>
    </location>
</feature>
<dbReference type="Proteomes" id="UP000619079">
    <property type="component" value="Unassembled WGS sequence"/>
</dbReference>
<feature type="transmembrane region" description="Helical" evidence="6">
    <location>
        <begin position="265"/>
        <end position="282"/>
    </location>
</feature>
<organism evidence="8 9">
    <name type="scientific">Sedimentitalea arenosa</name>
    <dbReference type="NCBI Taxonomy" id="2798803"/>
    <lineage>
        <taxon>Bacteria</taxon>
        <taxon>Pseudomonadati</taxon>
        <taxon>Pseudomonadota</taxon>
        <taxon>Alphaproteobacteria</taxon>
        <taxon>Rhodobacterales</taxon>
        <taxon>Paracoccaceae</taxon>
        <taxon>Sedimentitalea</taxon>
    </lineage>
</organism>
<feature type="transmembrane region" description="Helical" evidence="6">
    <location>
        <begin position="71"/>
        <end position="93"/>
    </location>
</feature>
<dbReference type="RefSeq" id="WP_199025003.1">
    <property type="nucleotide sequence ID" value="NZ_JAELVR010000007.1"/>
</dbReference>
<feature type="transmembrane region" description="Helical" evidence="6">
    <location>
        <begin position="238"/>
        <end position="259"/>
    </location>
</feature>
<keyword evidence="5 6" id="KW-0472">Membrane</keyword>
<dbReference type="InterPro" id="IPR037185">
    <property type="entry name" value="EmrE-like"/>
</dbReference>
<feature type="transmembrane region" description="Helical" evidence="6">
    <location>
        <begin position="153"/>
        <end position="171"/>
    </location>
</feature>
<dbReference type="Gene3D" id="1.10.3730.20">
    <property type="match status" value="1"/>
</dbReference>
<name>A0A8J7J7P7_9RHOB</name>
<comment type="caution">
    <text evidence="8">The sequence shown here is derived from an EMBL/GenBank/DDBJ whole genome shotgun (WGS) entry which is preliminary data.</text>
</comment>
<sequence length="322" mass="34305">MTASARSANLSGALFGLAAFAIFSTHDVVIKYLGGIYSPFQIVFFSSLFSFPMITVLLIRDSKPGTLRPVHPWWMLLRSVSGVTAGVCAFYAFSVLPLAQVYAILFAAPLLITILAVPILGETVRLRRGLAVVVGLIGVVVVLRPGGEALGPGHIAAMVSAVAGAFNAIVVRKIGQEERPVLMILYPMLTSFVLMALALPVVYRPMPLVDLGALAVVSVLVLIAMSCLIAAYRRGTAIVVAPMQYSQILWAAVFGALIFGEYPDLPTYVGAAIIIASGIYILHREASGRASRTTPVLETKTRIGLISGLRVGAFLNVLKRPK</sequence>
<dbReference type="InterPro" id="IPR000620">
    <property type="entry name" value="EamA_dom"/>
</dbReference>
<feature type="domain" description="EamA" evidence="7">
    <location>
        <begin position="152"/>
        <end position="279"/>
    </location>
</feature>
<dbReference type="PANTHER" id="PTHR22911">
    <property type="entry name" value="ACYL-MALONYL CONDENSING ENZYME-RELATED"/>
    <property type="match status" value="1"/>
</dbReference>
<feature type="transmembrane region" description="Helical" evidence="6">
    <location>
        <begin position="183"/>
        <end position="203"/>
    </location>
</feature>
<feature type="transmembrane region" description="Helical" evidence="6">
    <location>
        <begin position="129"/>
        <end position="147"/>
    </location>
</feature>
<feature type="transmembrane region" description="Helical" evidence="6">
    <location>
        <begin position="209"/>
        <end position="231"/>
    </location>
</feature>
<protein>
    <submittedName>
        <fullName evidence="8">DMT family transporter</fullName>
    </submittedName>
</protein>
<feature type="domain" description="EamA" evidence="7">
    <location>
        <begin position="11"/>
        <end position="143"/>
    </location>
</feature>
<dbReference type="SUPFAM" id="SSF103481">
    <property type="entry name" value="Multidrug resistance efflux transporter EmrE"/>
    <property type="match status" value="2"/>
</dbReference>
<comment type="similarity">
    <text evidence="2">Belongs to the drug/metabolite transporter (DMT) superfamily. 10 TMS drug/metabolite exporter (DME) (TC 2.A.7.3) family.</text>
</comment>
<dbReference type="GO" id="GO:0016020">
    <property type="term" value="C:membrane"/>
    <property type="evidence" value="ECO:0007669"/>
    <property type="project" value="UniProtKB-SubCell"/>
</dbReference>
<evidence type="ECO:0000313" key="9">
    <source>
        <dbReference type="Proteomes" id="UP000619079"/>
    </source>
</evidence>
<evidence type="ECO:0000256" key="5">
    <source>
        <dbReference type="ARBA" id="ARBA00023136"/>
    </source>
</evidence>
<feature type="transmembrane region" description="Helical" evidence="6">
    <location>
        <begin position="99"/>
        <end position="117"/>
    </location>
</feature>
<keyword evidence="9" id="KW-1185">Reference proteome</keyword>
<gene>
    <name evidence="8" type="ORF">JF290_11380</name>
</gene>
<evidence type="ECO:0000256" key="4">
    <source>
        <dbReference type="ARBA" id="ARBA00022989"/>
    </source>
</evidence>
<dbReference type="EMBL" id="JAELVR010000007">
    <property type="protein sequence ID" value="MBJ6372127.1"/>
    <property type="molecule type" value="Genomic_DNA"/>
</dbReference>
<proteinExistence type="inferred from homology"/>
<evidence type="ECO:0000256" key="6">
    <source>
        <dbReference type="SAM" id="Phobius"/>
    </source>
</evidence>
<evidence type="ECO:0000256" key="1">
    <source>
        <dbReference type="ARBA" id="ARBA00004141"/>
    </source>
</evidence>
<evidence type="ECO:0000259" key="7">
    <source>
        <dbReference type="Pfam" id="PF00892"/>
    </source>
</evidence>